<comment type="caution">
    <text evidence="1">The sequence shown here is derived from an EMBL/GenBank/DDBJ whole genome shotgun (WGS) entry which is preliminary data.</text>
</comment>
<sequence length="221" mass="24975">MHSQTRIPIPATDVDHDHELDTDADLLNSISTIDNYNDHDETPKILDDFNHYDSDNDIVLDADADETGDNNPPDSFWVSNNKVSDWLHHHTFIERKASVKLVAVSRKFDPTQNRSSQRSVSFTHKPKATIIGFRQKPGHHADGKSKPNEPPDNVRLFKNRSLPGQSSVLQVTEPRSPRVSCIGRVGSMRGRARRTGFWRNVKTALLNRVRKGSQKTRGIPV</sequence>
<evidence type="ECO:0000313" key="1">
    <source>
        <dbReference type="EMBL" id="KAI3757167.1"/>
    </source>
</evidence>
<keyword evidence="2" id="KW-1185">Reference proteome</keyword>
<dbReference type="EMBL" id="CM042048">
    <property type="protein sequence ID" value="KAI3757167.1"/>
    <property type="molecule type" value="Genomic_DNA"/>
</dbReference>
<name>A0ACB9EFE0_ARCLA</name>
<evidence type="ECO:0000313" key="2">
    <source>
        <dbReference type="Proteomes" id="UP001055879"/>
    </source>
</evidence>
<protein>
    <submittedName>
        <fullName evidence="1">Uncharacterized protein</fullName>
    </submittedName>
</protein>
<accession>A0ACB9EFE0</accession>
<proteinExistence type="predicted"/>
<reference evidence="1 2" key="2">
    <citation type="journal article" date="2022" name="Mol. Ecol. Resour.">
        <title>The genomes of chicory, endive, great burdock and yacon provide insights into Asteraceae paleo-polyploidization history and plant inulin production.</title>
        <authorList>
            <person name="Fan W."/>
            <person name="Wang S."/>
            <person name="Wang H."/>
            <person name="Wang A."/>
            <person name="Jiang F."/>
            <person name="Liu H."/>
            <person name="Zhao H."/>
            <person name="Xu D."/>
            <person name="Zhang Y."/>
        </authorList>
    </citation>
    <scope>NUCLEOTIDE SEQUENCE [LARGE SCALE GENOMIC DNA]</scope>
    <source>
        <strain evidence="2">cv. Niubang</strain>
    </source>
</reference>
<organism evidence="1 2">
    <name type="scientific">Arctium lappa</name>
    <name type="common">Greater burdock</name>
    <name type="synonym">Lappa major</name>
    <dbReference type="NCBI Taxonomy" id="4217"/>
    <lineage>
        <taxon>Eukaryota</taxon>
        <taxon>Viridiplantae</taxon>
        <taxon>Streptophyta</taxon>
        <taxon>Embryophyta</taxon>
        <taxon>Tracheophyta</taxon>
        <taxon>Spermatophyta</taxon>
        <taxon>Magnoliopsida</taxon>
        <taxon>eudicotyledons</taxon>
        <taxon>Gunneridae</taxon>
        <taxon>Pentapetalae</taxon>
        <taxon>asterids</taxon>
        <taxon>campanulids</taxon>
        <taxon>Asterales</taxon>
        <taxon>Asteraceae</taxon>
        <taxon>Carduoideae</taxon>
        <taxon>Cardueae</taxon>
        <taxon>Arctiinae</taxon>
        <taxon>Arctium</taxon>
    </lineage>
</organism>
<reference evidence="2" key="1">
    <citation type="journal article" date="2022" name="Mol. Ecol. Resour.">
        <title>The genomes of chicory, endive, great burdock and yacon provide insights into Asteraceae palaeo-polyploidization history and plant inulin production.</title>
        <authorList>
            <person name="Fan W."/>
            <person name="Wang S."/>
            <person name="Wang H."/>
            <person name="Wang A."/>
            <person name="Jiang F."/>
            <person name="Liu H."/>
            <person name="Zhao H."/>
            <person name="Xu D."/>
            <person name="Zhang Y."/>
        </authorList>
    </citation>
    <scope>NUCLEOTIDE SEQUENCE [LARGE SCALE GENOMIC DNA]</scope>
    <source>
        <strain evidence="2">cv. Niubang</strain>
    </source>
</reference>
<gene>
    <name evidence="1" type="ORF">L6452_04701</name>
</gene>
<dbReference type="Proteomes" id="UP001055879">
    <property type="component" value="Linkage Group LG02"/>
</dbReference>